<organism evidence="3 4">
    <name type="scientific">Prymnesium parvum</name>
    <name type="common">Toxic golden alga</name>
    <dbReference type="NCBI Taxonomy" id="97485"/>
    <lineage>
        <taxon>Eukaryota</taxon>
        <taxon>Haptista</taxon>
        <taxon>Haptophyta</taxon>
        <taxon>Prymnesiophyceae</taxon>
        <taxon>Prymnesiales</taxon>
        <taxon>Prymnesiaceae</taxon>
        <taxon>Prymnesium</taxon>
    </lineage>
</organism>
<evidence type="ECO:0000313" key="4">
    <source>
        <dbReference type="Proteomes" id="UP001515480"/>
    </source>
</evidence>
<dbReference type="SMART" id="SM00248">
    <property type="entry name" value="ANK"/>
    <property type="match status" value="4"/>
</dbReference>
<reference evidence="3 4" key="1">
    <citation type="journal article" date="2024" name="Science">
        <title>Giant polyketide synthase enzymes in the biosynthesis of giant marine polyether toxins.</title>
        <authorList>
            <person name="Fallon T.R."/>
            <person name="Shende V.V."/>
            <person name="Wierzbicki I.H."/>
            <person name="Pendleton A.L."/>
            <person name="Watervoot N.F."/>
            <person name="Auber R.P."/>
            <person name="Gonzalez D.J."/>
            <person name="Wisecaver J.H."/>
            <person name="Moore B.S."/>
        </authorList>
    </citation>
    <scope>NUCLEOTIDE SEQUENCE [LARGE SCALE GENOMIC DNA]</scope>
    <source>
        <strain evidence="3 4">12B1</strain>
    </source>
</reference>
<keyword evidence="2" id="KW-0040">ANK repeat</keyword>
<dbReference type="Gene3D" id="3.40.50.150">
    <property type="entry name" value="Vaccinia Virus protein VP39"/>
    <property type="match status" value="1"/>
</dbReference>
<name>A0AB34IUZ8_PRYPA</name>
<dbReference type="InterPro" id="IPR002110">
    <property type="entry name" value="Ankyrin_rpt"/>
</dbReference>
<dbReference type="PANTHER" id="PTHR24161">
    <property type="entry name" value="ANK_REP_REGION DOMAIN-CONTAINING PROTEIN-RELATED"/>
    <property type="match status" value="1"/>
</dbReference>
<keyword evidence="1" id="KW-0677">Repeat</keyword>
<dbReference type="InterPro" id="IPR036770">
    <property type="entry name" value="Ankyrin_rpt-contain_sf"/>
</dbReference>
<dbReference type="Pfam" id="PF10294">
    <property type="entry name" value="Methyltransf_16"/>
    <property type="match status" value="1"/>
</dbReference>
<proteinExistence type="predicted"/>
<dbReference type="PANTHER" id="PTHR24161:SF85">
    <property type="entry name" value="PALMITOYLTRANSFERASE HIP14"/>
    <property type="match status" value="1"/>
</dbReference>
<dbReference type="Gene3D" id="1.25.40.20">
    <property type="entry name" value="Ankyrin repeat-containing domain"/>
    <property type="match status" value="1"/>
</dbReference>
<protein>
    <submittedName>
        <fullName evidence="3">Uncharacterized protein</fullName>
    </submittedName>
</protein>
<dbReference type="InterPro" id="IPR019410">
    <property type="entry name" value="Methyltransf_16"/>
</dbReference>
<dbReference type="AlphaFoldDB" id="A0AB34IUZ8"/>
<dbReference type="InterPro" id="IPR029063">
    <property type="entry name" value="SAM-dependent_MTases_sf"/>
</dbReference>
<evidence type="ECO:0000256" key="1">
    <source>
        <dbReference type="ARBA" id="ARBA00022737"/>
    </source>
</evidence>
<keyword evidence="4" id="KW-1185">Reference proteome</keyword>
<dbReference type="SUPFAM" id="SSF48403">
    <property type="entry name" value="Ankyrin repeat"/>
    <property type="match status" value="1"/>
</dbReference>
<dbReference type="Pfam" id="PF12796">
    <property type="entry name" value="Ank_2"/>
    <property type="match status" value="1"/>
</dbReference>
<dbReference type="EMBL" id="JBGBPQ010000017">
    <property type="protein sequence ID" value="KAL1507826.1"/>
    <property type="molecule type" value="Genomic_DNA"/>
</dbReference>
<evidence type="ECO:0000256" key="2">
    <source>
        <dbReference type="ARBA" id="ARBA00023043"/>
    </source>
</evidence>
<comment type="caution">
    <text evidence="3">The sequence shown here is derived from an EMBL/GenBank/DDBJ whole genome shotgun (WGS) entry which is preliminary data.</text>
</comment>
<dbReference type="SUPFAM" id="SSF53335">
    <property type="entry name" value="S-adenosyl-L-methionine-dependent methyltransferases"/>
    <property type="match status" value="1"/>
</dbReference>
<accession>A0AB34IUZ8</accession>
<evidence type="ECO:0000313" key="3">
    <source>
        <dbReference type="EMBL" id="KAL1507826.1"/>
    </source>
</evidence>
<sequence length="825" mass="88418">MGGAAPLAWLQALRDALPESSHAVLREAPRLRLLAAGGGEGAALASELLQIAGRRAFEWRRHSIEYWELPDAATDLLYGNVLWPCAEVLSRLLLDASEGIGGVWDDRRCAAAGVSLEQLVARRFSVELRRPPPDAADDAPPLPALDGASVLEIGCGVGLCGLSCLEAGSHVTLSDGEQRLVDELRARHGHRERLTFELVDWYQETSGAAEHQVILGSDVLHPRCKGEIHVPRLVRQRLRRTADARALLLSQVRRVETICTAVSELRRQGLRVSTYQVCAGHELFPSDVTSVPQDGYVLISARWDIPAARDASPPPRPAAAARGVQCAAAAARAAGLPALLKGKASDAELLAAVRSDASLAAEADADGMLPLHHAARRRAAAAVVLALVAAHPAAPRAADRHARLPLHWAAERRAPAEVVALLLEAHPSAARHADDEMMLPLHCAAAGHRAFPRRPDAATLAALLRAHPDAADATDRLGRTPLHYAAARKAGVDAVRLLLGASSAAARVADNDRQTPRQLAVAHRACAPCVALLAEAELAAEAAPPPHAELRAASEAVYHSPALDAPNVWLVDVQPAPLARARALYDSAGLAAAFLSLRASEERHLRVEAEGGERFLAVRAAAGRARGRWSSDLVWISADDERTHKILESVFVDLAIEEKLGMYIDHSSQIRMYSAFFVVRSSCSAPNMHVDFARGVGTNAMTLMTPLRDVEAREGFHLLYETFDSSIKPATAEASSGAPGGDPEIRRYTYVKGQAIAFASRFKHSTEPGQSDEPQAFLCFTFGTDKPEHWPLISDTIGYQSRLLARPDGALVTSPSWLGMDASPG</sequence>
<dbReference type="Proteomes" id="UP001515480">
    <property type="component" value="Unassembled WGS sequence"/>
</dbReference>
<gene>
    <name evidence="3" type="ORF">AB1Y20_007434</name>
</gene>